<proteinExistence type="predicted"/>
<name>A0ABX0FLN8_9BURK</name>
<comment type="caution">
    <text evidence="3">The sequence shown here is derived from an EMBL/GenBank/DDBJ whole genome shotgun (WGS) entry which is preliminary data.</text>
</comment>
<protein>
    <submittedName>
        <fullName evidence="3">PEP-CTERM sorting domain-containing protein</fullName>
    </submittedName>
</protein>
<dbReference type="RefSeq" id="WP_166104046.1">
    <property type="nucleotide sequence ID" value="NZ_JAADJT010000006.1"/>
</dbReference>
<dbReference type="NCBIfam" id="NF033208">
    <property type="entry name" value="choice_anch_E"/>
    <property type="match status" value="1"/>
</dbReference>
<feature type="domain" description="Ice-binding protein C-terminal" evidence="2">
    <location>
        <begin position="193"/>
        <end position="217"/>
    </location>
</feature>
<keyword evidence="4" id="KW-1185">Reference proteome</keyword>
<organism evidence="3 4">
    <name type="scientific">Duganella aceris</name>
    <dbReference type="NCBI Taxonomy" id="2703883"/>
    <lineage>
        <taxon>Bacteria</taxon>
        <taxon>Pseudomonadati</taxon>
        <taxon>Pseudomonadota</taxon>
        <taxon>Betaproteobacteria</taxon>
        <taxon>Burkholderiales</taxon>
        <taxon>Oxalobacteraceae</taxon>
        <taxon>Telluria group</taxon>
        <taxon>Duganella</taxon>
    </lineage>
</organism>
<evidence type="ECO:0000259" key="2">
    <source>
        <dbReference type="Pfam" id="PF07589"/>
    </source>
</evidence>
<sequence>MKLNKLSQVLLAAACFASTAANAAVKTYVSTPVSSSITDLSDFLSFQQFNSAWGTLQSISITVGSTVTGTVDLIDLVDVAHAPQAVPVSLSVELFLQRPADASNILQLSQSVFDTELTLSGVANGTATQSGTVHLSATKSLDASDFALFTGSGYVYAPLKVNAISSSTGDDIDVQFTTYASGTASITYNYVAAVPEPETYGMMLLGMGVVAFAARRKSRSAQA</sequence>
<feature type="chain" id="PRO_5046875416" evidence="1">
    <location>
        <begin position="24"/>
        <end position="223"/>
    </location>
</feature>
<evidence type="ECO:0000256" key="1">
    <source>
        <dbReference type="SAM" id="SignalP"/>
    </source>
</evidence>
<feature type="signal peptide" evidence="1">
    <location>
        <begin position="1"/>
        <end position="23"/>
    </location>
</feature>
<gene>
    <name evidence="3" type="ORF">GW587_14190</name>
</gene>
<dbReference type="EMBL" id="JAADJT010000006">
    <property type="protein sequence ID" value="NGZ85403.1"/>
    <property type="molecule type" value="Genomic_DNA"/>
</dbReference>
<reference evidence="4" key="1">
    <citation type="submission" date="2023-07" db="EMBL/GenBank/DDBJ databases">
        <title>Duganella aceri sp. nov., isolated from tree sap.</title>
        <authorList>
            <person name="Kim I.S."/>
        </authorList>
    </citation>
    <scope>NUCLEOTIDE SEQUENCE [LARGE SCALE GENOMIC DNA]</scope>
    <source>
        <strain evidence="4">SAP-35</strain>
    </source>
</reference>
<dbReference type="InterPro" id="IPR013424">
    <property type="entry name" value="Ice-binding_C"/>
</dbReference>
<accession>A0ABX0FLN8</accession>
<dbReference type="NCBIfam" id="TIGR02595">
    <property type="entry name" value="PEP_CTERM"/>
    <property type="match status" value="1"/>
</dbReference>
<dbReference type="Proteomes" id="UP000666369">
    <property type="component" value="Unassembled WGS sequence"/>
</dbReference>
<evidence type="ECO:0000313" key="3">
    <source>
        <dbReference type="EMBL" id="NGZ85403.1"/>
    </source>
</evidence>
<keyword evidence="1" id="KW-0732">Signal</keyword>
<dbReference type="Pfam" id="PF07589">
    <property type="entry name" value="PEP-CTERM"/>
    <property type="match status" value="1"/>
</dbReference>
<evidence type="ECO:0000313" key="4">
    <source>
        <dbReference type="Proteomes" id="UP000666369"/>
    </source>
</evidence>